<name>A0A193QM83_SODGM</name>
<reference evidence="2 3" key="1">
    <citation type="submission" date="2015-05" db="EMBL/GenBank/DDBJ databases">
        <authorList>
            <person name="Goodhead I."/>
        </authorList>
    </citation>
    <scope>NUCLEOTIDE SEQUENCE [LARGE SCALE GENOMIC DNA]</scope>
    <source>
        <strain evidence="3">morsitans</strain>
    </source>
</reference>
<feature type="domain" description="HTH araC/xylS-type" evidence="1">
    <location>
        <begin position="1"/>
        <end position="35"/>
    </location>
</feature>
<dbReference type="Proteomes" id="UP000245838">
    <property type="component" value="Chromosome sggmmb4_Chromosome"/>
</dbReference>
<evidence type="ECO:0000259" key="1">
    <source>
        <dbReference type="PROSITE" id="PS01124"/>
    </source>
</evidence>
<proteinExistence type="predicted"/>
<dbReference type="GO" id="GO:0043565">
    <property type="term" value="F:sequence-specific DNA binding"/>
    <property type="evidence" value="ECO:0007669"/>
    <property type="project" value="InterPro"/>
</dbReference>
<evidence type="ECO:0000313" key="2">
    <source>
        <dbReference type="EMBL" id="CRL46035.1"/>
    </source>
</evidence>
<dbReference type="Gene3D" id="1.10.10.60">
    <property type="entry name" value="Homeodomain-like"/>
    <property type="match status" value="1"/>
</dbReference>
<dbReference type="EMBL" id="LN854557">
    <property type="protein sequence ID" value="CRL46035.1"/>
    <property type="molecule type" value="Genomic_DNA"/>
</dbReference>
<organism evidence="2 3">
    <name type="scientific">Sodalis glossinidius (strain morsitans)</name>
    <dbReference type="NCBI Taxonomy" id="343509"/>
    <lineage>
        <taxon>Bacteria</taxon>
        <taxon>Pseudomonadati</taxon>
        <taxon>Pseudomonadota</taxon>
        <taxon>Gammaproteobacteria</taxon>
        <taxon>Enterobacterales</taxon>
        <taxon>Bruguierivoracaceae</taxon>
        <taxon>Sodalis</taxon>
    </lineage>
</organism>
<protein>
    <recommendedName>
        <fullName evidence="1">HTH araC/xylS-type domain-containing protein</fullName>
    </recommendedName>
</protein>
<dbReference type="PROSITE" id="PS01124">
    <property type="entry name" value="HTH_ARAC_FAMILY_2"/>
    <property type="match status" value="1"/>
</dbReference>
<dbReference type="InterPro" id="IPR018060">
    <property type="entry name" value="HTH_AraC"/>
</dbReference>
<dbReference type="AlphaFoldDB" id="A0A193QM83"/>
<dbReference type="GO" id="GO:0003700">
    <property type="term" value="F:DNA-binding transcription factor activity"/>
    <property type="evidence" value="ECO:0007669"/>
    <property type="project" value="InterPro"/>
</dbReference>
<evidence type="ECO:0000313" key="3">
    <source>
        <dbReference type="Proteomes" id="UP000245838"/>
    </source>
</evidence>
<sequence>MQVRAKLVARRENITTIALSVGYQSHTQFSREYSRLSAGRRQWTSPD</sequence>
<gene>
    <name evidence="2" type="ORF">SGGMMB4_04262</name>
</gene>
<accession>A0A193QM83</accession>